<proteinExistence type="predicted"/>
<dbReference type="EMBL" id="BAAANO010000016">
    <property type="protein sequence ID" value="GAA2007939.1"/>
    <property type="molecule type" value="Genomic_DNA"/>
</dbReference>
<dbReference type="InterPro" id="IPR017850">
    <property type="entry name" value="Alkaline_phosphatase_core_sf"/>
</dbReference>
<dbReference type="PANTHER" id="PTHR10151:SF120">
    <property type="entry name" value="BIS(5'-ADENOSYL)-TRIPHOSPHATASE"/>
    <property type="match status" value="1"/>
</dbReference>
<name>A0ABP5EWV9_9MICO</name>
<dbReference type="PANTHER" id="PTHR10151">
    <property type="entry name" value="ECTONUCLEOTIDE PYROPHOSPHATASE/PHOSPHODIESTERASE"/>
    <property type="match status" value="1"/>
</dbReference>
<dbReference type="Pfam" id="PF01663">
    <property type="entry name" value="Phosphodiest"/>
    <property type="match status" value="1"/>
</dbReference>
<dbReference type="Proteomes" id="UP001500755">
    <property type="component" value="Unassembled WGS sequence"/>
</dbReference>
<gene>
    <name evidence="1" type="ORF">GCM10009755_17910</name>
</gene>
<keyword evidence="2" id="KW-1185">Reference proteome</keyword>
<dbReference type="Gene3D" id="3.40.720.10">
    <property type="entry name" value="Alkaline Phosphatase, subunit A"/>
    <property type="match status" value="1"/>
</dbReference>
<evidence type="ECO:0000313" key="1">
    <source>
        <dbReference type="EMBL" id="GAA2007939.1"/>
    </source>
</evidence>
<dbReference type="RefSeq" id="WP_344308935.1">
    <property type="nucleotide sequence ID" value="NZ_BAAANO010000016.1"/>
</dbReference>
<reference evidence="2" key="1">
    <citation type="journal article" date="2019" name="Int. J. Syst. Evol. Microbiol.">
        <title>The Global Catalogue of Microorganisms (GCM) 10K type strain sequencing project: providing services to taxonomists for standard genome sequencing and annotation.</title>
        <authorList>
            <consortium name="The Broad Institute Genomics Platform"/>
            <consortium name="The Broad Institute Genome Sequencing Center for Infectious Disease"/>
            <person name="Wu L."/>
            <person name="Ma J."/>
        </authorList>
    </citation>
    <scope>NUCLEOTIDE SEQUENCE [LARGE SCALE GENOMIC DNA]</scope>
    <source>
        <strain evidence="2">JCM 14546</strain>
    </source>
</reference>
<dbReference type="InterPro" id="IPR002591">
    <property type="entry name" value="Phosphodiest/P_Trfase"/>
</dbReference>
<comment type="caution">
    <text evidence="1">The sequence shown here is derived from an EMBL/GenBank/DDBJ whole genome shotgun (WGS) entry which is preliminary data.</text>
</comment>
<organism evidence="1 2">
    <name type="scientific">Brevibacterium samyangense</name>
    <dbReference type="NCBI Taxonomy" id="366888"/>
    <lineage>
        <taxon>Bacteria</taxon>
        <taxon>Bacillati</taxon>
        <taxon>Actinomycetota</taxon>
        <taxon>Actinomycetes</taxon>
        <taxon>Micrococcales</taxon>
        <taxon>Brevibacteriaceae</taxon>
        <taxon>Brevibacterium</taxon>
    </lineage>
</organism>
<evidence type="ECO:0000313" key="2">
    <source>
        <dbReference type="Proteomes" id="UP001500755"/>
    </source>
</evidence>
<sequence length="389" mass="41283">MTRASGAFAAPDYRGSHLLSDLVPAAALGLGAAEVLDDTARTRAAALAPDTDLRVAVVVLVDGMGEELLRSRAAHTPFLRSLLPDLVPMSAGFPSTTANSLSSLGTGLLPGSHGVVGYRVLDPSRDVVVNQLTWDPDVDPEVWVPDSTLFERLEDADVDVVSLGEPKFAGRGLNQASLRGGRFRGSGNLADRVRHAIEEVRAPGRRLVYLYWGNLDKTGHMHGVDSWDWLEELESLDAHLSSLAQAIGPDTGLFITADHGMVDVPHANRLDLAENPALLNGVRAVGGEPRAVHLYAEAGAAPDVRAAFAERVGERAHVLTREDAVAGGWFGPVRPRNLDRIGDVLVVCGEGFGIVDSAHDSPSALSLVGHHGGVTEQELRIPLLRALGN</sequence>
<protein>
    <submittedName>
        <fullName evidence="1">Alkaline phosphatase family protein</fullName>
    </submittedName>
</protein>
<accession>A0ABP5EWV9</accession>
<dbReference type="SUPFAM" id="SSF53649">
    <property type="entry name" value="Alkaline phosphatase-like"/>
    <property type="match status" value="1"/>
</dbReference>